<protein>
    <submittedName>
        <fullName evidence="2">Uncharacterized protein</fullName>
    </submittedName>
</protein>
<feature type="transmembrane region" description="Helical" evidence="1">
    <location>
        <begin position="142"/>
        <end position="164"/>
    </location>
</feature>
<feature type="transmembrane region" description="Helical" evidence="1">
    <location>
        <begin position="99"/>
        <end position="122"/>
    </location>
</feature>
<name>A0AA87BB68_9BACL</name>
<evidence type="ECO:0000256" key="1">
    <source>
        <dbReference type="SAM" id="Phobius"/>
    </source>
</evidence>
<organism evidence="2 3">
    <name type="scientific">Gemella haemolysans M341</name>
    <dbReference type="NCBI Taxonomy" id="562981"/>
    <lineage>
        <taxon>Bacteria</taxon>
        <taxon>Bacillati</taxon>
        <taxon>Bacillota</taxon>
        <taxon>Bacilli</taxon>
        <taxon>Bacillales</taxon>
        <taxon>Gemellaceae</taxon>
        <taxon>Gemella</taxon>
    </lineage>
</organism>
<keyword evidence="1" id="KW-0812">Transmembrane</keyword>
<feature type="transmembrane region" description="Helical" evidence="1">
    <location>
        <begin position="171"/>
        <end position="191"/>
    </location>
</feature>
<dbReference type="RefSeq" id="WP_003146869.1">
    <property type="nucleotide sequence ID" value="NZ_GL883583.1"/>
</dbReference>
<reference evidence="2 3" key="1">
    <citation type="submission" date="2011-03" db="EMBL/GenBank/DDBJ databases">
        <title>The Genome Sequence of Gemella haemolysans M341.</title>
        <authorList>
            <consortium name="The Broad Institute Genome Sequencing Platform"/>
            <consortium name="The Broad Institute Genome Sequencing Center for Infectious Disease"/>
            <person name="Earl A."/>
            <person name="Ward D."/>
            <person name="Feldgarden M."/>
            <person name="Gevers D."/>
            <person name="Sibley C.D."/>
            <person name="Field T.R."/>
            <person name="Grinwis M."/>
            <person name="Eshaghurshan C.S."/>
            <person name="Surette M.G."/>
            <person name="Young S.K."/>
            <person name="Zeng Q."/>
            <person name="Gargeya S."/>
            <person name="Fitzgerald M."/>
            <person name="Haas B."/>
            <person name="Abouelleil A."/>
            <person name="Alvarado L."/>
            <person name="Arachchi H.M."/>
            <person name="Berlin A."/>
            <person name="Brown A."/>
            <person name="Chapman S.B."/>
            <person name="Chen Z."/>
            <person name="Dunbar C."/>
            <person name="Freedman E."/>
            <person name="Gearin G."/>
            <person name="Gellesch M."/>
            <person name="Goldberg J."/>
            <person name="Griggs A."/>
            <person name="Gujja S."/>
            <person name="Heilman E.R."/>
            <person name="Heiman D."/>
            <person name="Howarth C."/>
            <person name="Larson L."/>
            <person name="Lui A."/>
            <person name="MacDonald P.J.P."/>
            <person name="Mehta T."/>
            <person name="Montmayeur A."/>
            <person name="Murphy C."/>
            <person name="Neiman D."/>
            <person name="Pearson M."/>
            <person name="Priest M."/>
            <person name="Roberts A."/>
            <person name="Saif S."/>
            <person name="Shea T."/>
            <person name="Shenoy N."/>
            <person name="Sisk P."/>
            <person name="Stolte C."/>
            <person name="Sykes S."/>
            <person name="White J."/>
            <person name="Yandava C."/>
            <person name="Wortman J."/>
            <person name="Nusbaum C."/>
            <person name="Birren B."/>
        </authorList>
    </citation>
    <scope>NUCLEOTIDE SEQUENCE [LARGE SCALE GENOMIC DNA]</scope>
    <source>
        <strain evidence="2 3">M341</strain>
    </source>
</reference>
<evidence type="ECO:0000313" key="3">
    <source>
        <dbReference type="Proteomes" id="UP000004773"/>
    </source>
</evidence>
<feature type="transmembrane region" description="Helical" evidence="1">
    <location>
        <begin position="52"/>
        <end position="71"/>
    </location>
</feature>
<proteinExistence type="predicted"/>
<comment type="caution">
    <text evidence="2">The sequence shown here is derived from an EMBL/GenBank/DDBJ whole genome shotgun (WGS) entry which is preliminary data.</text>
</comment>
<accession>A0AA87BB68</accession>
<dbReference type="EMBL" id="ACRO01000010">
    <property type="protein sequence ID" value="EGF88789.1"/>
    <property type="molecule type" value="Genomic_DNA"/>
</dbReference>
<evidence type="ECO:0000313" key="2">
    <source>
        <dbReference type="EMBL" id="EGF88789.1"/>
    </source>
</evidence>
<feature type="transmembrane region" description="Helical" evidence="1">
    <location>
        <begin position="221"/>
        <end position="245"/>
    </location>
</feature>
<keyword evidence="1" id="KW-1133">Transmembrane helix</keyword>
<feature type="transmembrane region" description="Helical" evidence="1">
    <location>
        <begin position="15"/>
        <end position="32"/>
    </location>
</feature>
<dbReference type="AlphaFoldDB" id="A0AA87BB68"/>
<gene>
    <name evidence="2" type="ORF">HMPREF0428_00796</name>
</gene>
<keyword evidence="1" id="KW-0472">Membrane</keyword>
<sequence length="253" mass="29286">MFFRIEFGKLFRRKFNYLFALILILLNLGIVFKLDSLSLFYDKSLVDIIFNIVLKIDLVVILFIMGLNYIFSYREDYISKVNVFLEIHKKKSVRDFSSILANLIYFLVYYVIIVSSLLALLFVRKNSLFSEIKSIMMNVNTVGAFATMLILLLLFVNIIFLLSLTLFNNTNLAISVSLLYFLGGEVIAKMIKTRLNFASERIDNSVLTIFTKSFNNLNQHITFNLTTFLPLVLNFVGLVIVIYIVRLIKKIFG</sequence>
<dbReference type="Proteomes" id="UP000004773">
    <property type="component" value="Unassembled WGS sequence"/>
</dbReference>